<reference evidence="2 3" key="1">
    <citation type="submission" date="2015-12" db="EMBL/GenBank/DDBJ databases">
        <title>Haloprofundus marisrubri gen. nov., sp. nov., an extremely halophilic archaeon isolated from the Discovery deep brine-seawater interface in the Red Sea.</title>
        <authorList>
            <person name="Zhang G."/>
            <person name="Stingl U."/>
            <person name="Rashid M."/>
        </authorList>
    </citation>
    <scope>NUCLEOTIDE SEQUENCE [LARGE SCALE GENOMIC DNA]</scope>
    <source>
        <strain evidence="2 3">SB9</strain>
    </source>
</reference>
<evidence type="ECO:0000313" key="2">
    <source>
        <dbReference type="EMBL" id="KTG10759.1"/>
    </source>
</evidence>
<gene>
    <name evidence="2" type="ORF">AUR64_06095</name>
</gene>
<comment type="caution">
    <text evidence="2">The sequence shown here is derived from an EMBL/GenBank/DDBJ whole genome shotgun (WGS) entry which is preliminary data.</text>
</comment>
<evidence type="ECO:0000256" key="1">
    <source>
        <dbReference type="SAM" id="Phobius"/>
    </source>
</evidence>
<keyword evidence="3" id="KW-1185">Reference proteome</keyword>
<feature type="transmembrane region" description="Helical" evidence="1">
    <location>
        <begin position="25"/>
        <end position="43"/>
    </location>
</feature>
<evidence type="ECO:0000313" key="3">
    <source>
        <dbReference type="Proteomes" id="UP000054387"/>
    </source>
</evidence>
<keyword evidence="1" id="KW-0812">Transmembrane</keyword>
<dbReference type="Pfam" id="PF24380">
    <property type="entry name" value="DUF7536"/>
    <property type="match status" value="1"/>
</dbReference>
<dbReference type="EMBL" id="LOPU01000016">
    <property type="protein sequence ID" value="KTG10759.1"/>
    <property type="molecule type" value="Genomic_DNA"/>
</dbReference>
<dbReference type="InterPro" id="IPR055958">
    <property type="entry name" value="DUF7536"/>
</dbReference>
<keyword evidence="1" id="KW-0472">Membrane</keyword>
<accession>A0A0W1RB81</accession>
<keyword evidence="1" id="KW-1133">Transmembrane helix</keyword>
<organism evidence="2 3">
    <name type="scientific">Haloprofundus marisrubri</name>
    <dbReference type="NCBI Taxonomy" id="1514971"/>
    <lineage>
        <taxon>Archaea</taxon>
        <taxon>Methanobacteriati</taxon>
        <taxon>Methanobacteriota</taxon>
        <taxon>Stenosarchaea group</taxon>
        <taxon>Halobacteria</taxon>
        <taxon>Halobacteriales</taxon>
        <taxon>Haloferacaceae</taxon>
        <taxon>Haloprofundus</taxon>
    </lineage>
</organism>
<name>A0A0W1RB81_9EURY</name>
<dbReference type="RefSeq" id="WP_058580557.1">
    <property type="nucleotide sequence ID" value="NZ_LOPU01000016.1"/>
</dbReference>
<dbReference type="AlphaFoldDB" id="A0A0W1RB81"/>
<proteinExistence type="predicted"/>
<dbReference type="Proteomes" id="UP000054387">
    <property type="component" value="Unassembled WGS sequence"/>
</dbReference>
<feature type="transmembrane region" description="Helical" evidence="1">
    <location>
        <begin position="63"/>
        <end position="89"/>
    </location>
</feature>
<sequence>MSDVPERPESGGLVQALSVPQHAKVGVLAGVALALCAYLFRVLELFGPFGGTQEFPFVGPEGWFLLLAFVLATTTAMLVTAALTVVSALRLARDL</sequence>
<protein>
    <submittedName>
        <fullName evidence="2">Uncharacterized protein</fullName>
    </submittedName>
</protein>